<dbReference type="PANTHER" id="PTHR12957">
    <property type="entry name" value="DEAD/H BOX POLYPEPTIDE 26/DICE1-RELATED"/>
    <property type="match status" value="1"/>
</dbReference>
<feature type="compositionally biased region" description="Low complexity" evidence="1">
    <location>
        <begin position="757"/>
        <end position="767"/>
    </location>
</feature>
<dbReference type="Proteomes" id="UP000807716">
    <property type="component" value="Unassembled WGS sequence"/>
</dbReference>
<dbReference type="GO" id="GO:0034472">
    <property type="term" value="P:snRNA 3'-end processing"/>
    <property type="evidence" value="ECO:0007669"/>
    <property type="project" value="TreeGrafter"/>
</dbReference>
<comment type="caution">
    <text evidence="3">The sequence shown here is derived from an EMBL/GenBank/DDBJ whole genome shotgun (WGS) entry which is preliminary data.</text>
</comment>
<evidence type="ECO:0000313" key="4">
    <source>
        <dbReference type="Proteomes" id="UP000807716"/>
    </source>
</evidence>
<evidence type="ECO:0000259" key="2">
    <source>
        <dbReference type="Pfam" id="PF25462"/>
    </source>
</evidence>
<dbReference type="PANTHER" id="PTHR12957:SF2">
    <property type="entry name" value="INTEGRATOR COMPLEX SUBUNIT 6"/>
    <property type="match status" value="1"/>
</dbReference>
<feature type="compositionally biased region" description="Basic and acidic residues" evidence="1">
    <location>
        <begin position="472"/>
        <end position="483"/>
    </location>
</feature>
<feature type="compositionally biased region" description="Low complexity" evidence="1">
    <location>
        <begin position="511"/>
        <end position="532"/>
    </location>
</feature>
<proteinExistence type="predicted"/>
<dbReference type="InterPro" id="IPR051113">
    <property type="entry name" value="Integrator_subunit6"/>
</dbReference>
<protein>
    <submittedName>
        <fullName evidence="3">Integrator complex subunit 6</fullName>
    </submittedName>
</protein>
<keyword evidence="4" id="KW-1185">Reference proteome</keyword>
<feature type="compositionally biased region" description="Basic residues" evidence="1">
    <location>
        <begin position="535"/>
        <end position="544"/>
    </location>
</feature>
<dbReference type="AlphaFoldDB" id="A0A9P6QH45"/>
<evidence type="ECO:0000313" key="3">
    <source>
        <dbReference type="EMBL" id="KAG0265789.1"/>
    </source>
</evidence>
<feature type="region of interest" description="Disordered" evidence="1">
    <location>
        <begin position="470"/>
        <end position="572"/>
    </location>
</feature>
<feature type="region of interest" description="Disordered" evidence="1">
    <location>
        <begin position="699"/>
        <end position="720"/>
    </location>
</feature>
<gene>
    <name evidence="3" type="primary">INTS6</name>
    <name evidence="3" type="ORF">DFQ27_000362</name>
</gene>
<dbReference type="GO" id="GO:0032039">
    <property type="term" value="C:integrator complex"/>
    <property type="evidence" value="ECO:0007669"/>
    <property type="project" value="TreeGrafter"/>
</dbReference>
<feature type="compositionally biased region" description="Polar residues" evidence="1">
    <location>
        <begin position="776"/>
        <end position="790"/>
    </location>
</feature>
<dbReference type="EMBL" id="JAAAJB010000108">
    <property type="protein sequence ID" value="KAG0265789.1"/>
    <property type="molecule type" value="Genomic_DNA"/>
</dbReference>
<accession>A0A9P6QH45</accession>
<feature type="region of interest" description="Disordered" evidence="1">
    <location>
        <begin position="757"/>
        <end position="790"/>
    </location>
</feature>
<dbReference type="Pfam" id="PF25462">
    <property type="entry name" value="Beta-barrel_INTS6"/>
    <property type="match status" value="1"/>
</dbReference>
<name>A0A9P6QH45_9FUNG</name>
<feature type="compositionally biased region" description="Polar residues" evidence="1">
    <location>
        <begin position="562"/>
        <end position="572"/>
    </location>
</feature>
<feature type="domain" description="Integrator complex subunit 6-like beta-barrel" evidence="2">
    <location>
        <begin position="251"/>
        <end position="323"/>
    </location>
</feature>
<evidence type="ECO:0000256" key="1">
    <source>
        <dbReference type="SAM" id="MobiDB-lite"/>
    </source>
</evidence>
<dbReference type="OrthoDB" id="17307at2759"/>
<dbReference type="InterPro" id="IPR057413">
    <property type="entry name" value="Beta-barrel_INTS6"/>
</dbReference>
<sequence length="967" mass="106706">MIVVFLVDTSVSMNQKFSNGMSSLECVKSGIEHLVKSTLKDPLPHLIKELKVLKAKDTSNPGTPLSAIFDILNCHRIITPVNPIIPNHPNNTFDNHGQGRYPGGIEPCIILWFTDGGRQATAGGVLDRLQLPGITSAGAELYNEPFRWDQRLYTIFLEPQPDLVDPQLGVLSNFTGGASYRVKNLRHMLQAIDCMLGISKLPPMQYSPQAVFHIHGIVVNFEWLNGDARRPPNTANHHQLIYVNPAWLNPQARHQGFFPIPESYWPDPSATQLPMRAAQPTMYYHTEPMNVEIPEGFPFDKYMVAPCPMTQELLMRPPGVCWPPLRAAFKRMGIQMHNLNMPGPAQSLYVRERLENIKNQAFDAERLRNAVSSSAIDTTVRPKKPPCANAFDVPLLSIGNTLADLKATFSRELSLCSPSLMSSLRAANSITLGSSSVKATSTATIDSDELHTLPVADMGIYQERMQKLQQETLRDPFRDEETTKTLQRTMFGNPYKQDKKISIDEEDEASTADSHSTSSSSNTSTSGSSWSSVLGRKRKPRRRSVSPASPFPIEKVPRLAQGGQSVTGKTQTISLGDQSLTEVMPSLRILVQDDFGNTQHDGSGLEEAIDRHMVMHDGEDEDEEAEEFRRAMFNSDEMELDEQDDEAARLRADTPMPGGLGLDDDEEVLGELRQAQDMIPPPIVSVSLEDIERDIGRREHKHHPDHHPGLDLDSESGLLSPTANKKLEKDTATQPLGTPKPAFEAVVYDQKTASTLAPPLDATALPPDDSDKATDGVNTESTNGWQQDVGQSLSLSLSQSAKGKNDTTAAAATTTSLIPNLVPIPSFEPPVDRLASTEDIDGLQDGDTKKENELRRANGMEGVILGEELDGPRAHLPTLPKTTDTPVGETFIAETAPAVRDHLVKSIRMNAREYNETAIEELIRRIEGAANWSKEQKRGVLLACMPIAKGFRRWAVAALLDQVHHRL</sequence>
<reference evidence="3" key="1">
    <citation type="journal article" date="2020" name="Fungal Divers.">
        <title>Resolving the Mortierellaceae phylogeny through synthesis of multi-gene phylogenetics and phylogenomics.</title>
        <authorList>
            <person name="Vandepol N."/>
            <person name="Liber J."/>
            <person name="Desiro A."/>
            <person name="Na H."/>
            <person name="Kennedy M."/>
            <person name="Barry K."/>
            <person name="Grigoriev I.V."/>
            <person name="Miller A.N."/>
            <person name="O'Donnell K."/>
            <person name="Stajich J.E."/>
            <person name="Bonito G."/>
        </authorList>
    </citation>
    <scope>NUCLEOTIDE SEQUENCE</scope>
    <source>
        <strain evidence="3">BC1065</strain>
    </source>
</reference>
<organism evidence="3 4">
    <name type="scientific">Actinomortierella ambigua</name>
    <dbReference type="NCBI Taxonomy" id="1343610"/>
    <lineage>
        <taxon>Eukaryota</taxon>
        <taxon>Fungi</taxon>
        <taxon>Fungi incertae sedis</taxon>
        <taxon>Mucoromycota</taxon>
        <taxon>Mortierellomycotina</taxon>
        <taxon>Mortierellomycetes</taxon>
        <taxon>Mortierellales</taxon>
        <taxon>Mortierellaceae</taxon>
        <taxon>Actinomortierella</taxon>
    </lineage>
</organism>